<evidence type="ECO:0000256" key="3">
    <source>
        <dbReference type="ARBA" id="ARBA00022692"/>
    </source>
</evidence>
<evidence type="ECO:0000313" key="7">
    <source>
        <dbReference type="EMBL" id="SFR38956.1"/>
    </source>
</evidence>
<evidence type="ECO:0000313" key="8">
    <source>
        <dbReference type="Proteomes" id="UP000199534"/>
    </source>
</evidence>
<dbReference type="CDD" id="cd15904">
    <property type="entry name" value="TSPO_MBR"/>
    <property type="match status" value="1"/>
</dbReference>
<keyword evidence="5 6" id="KW-0472">Membrane</keyword>
<evidence type="ECO:0000256" key="2">
    <source>
        <dbReference type="ARBA" id="ARBA00007524"/>
    </source>
</evidence>
<dbReference type="STRING" id="400055.SAMN04490243_1459"/>
<proteinExistence type="inferred from homology"/>
<feature type="transmembrane region" description="Helical" evidence="6">
    <location>
        <begin position="83"/>
        <end position="102"/>
    </location>
</feature>
<dbReference type="FunFam" id="1.20.1260.100:FF:000001">
    <property type="entry name" value="translocator protein 2"/>
    <property type="match status" value="1"/>
</dbReference>
<reference evidence="7 8" key="1">
    <citation type="submission" date="2016-10" db="EMBL/GenBank/DDBJ databases">
        <authorList>
            <person name="de Groot N.N."/>
        </authorList>
    </citation>
    <scope>NUCLEOTIDE SEQUENCE [LARGE SCALE GENOMIC DNA]</scope>
    <source>
        <strain evidence="7 8">DSM 21019</strain>
    </source>
</reference>
<evidence type="ECO:0000256" key="6">
    <source>
        <dbReference type="SAM" id="Phobius"/>
    </source>
</evidence>
<comment type="similarity">
    <text evidence="2">Belongs to the TspO/BZRP family.</text>
</comment>
<keyword evidence="3 6" id="KW-0812">Transmembrane</keyword>
<evidence type="ECO:0000256" key="1">
    <source>
        <dbReference type="ARBA" id="ARBA00004141"/>
    </source>
</evidence>
<protein>
    <submittedName>
        <fullName evidence="7">TspO and MBR related proteins</fullName>
    </submittedName>
</protein>
<dbReference type="PANTHER" id="PTHR10057:SF0">
    <property type="entry name" value="TRANSLOCATOR PROTEIN"/>
    <property type="match status" value="1"/>
</dbReference>
<feature type="transmembrane region" description="Helical" evidence="6">
    <location>
        <begin position="108"/>
        <end position="125"/>
    </location>
</feature>
<dbReference type="GO" id="GO:0033013">
    <property type="term" value="P:tetrapyrrole metabolic process"/>
    <property type="evidence" value="ECO:0007669"/>
    <property type="project" value="UniProtKB-ARBA"/>
</dbReference>
<keyword evidence="8" id="KW-1185">Reference proteome</keyword>
<dbReference type="AlphaFoldDB" id="A0A1I6G9S5"/>
<name>A0A1I6G9S5_9FLAO</name>
<dbReference type="EMBL" id="FOYQ01000001">
    <property type="protein sequence ID" value="SFR38956.1"/>
    <property type="molecule type" value="Genomic_DNA"/>
</dbReference>
<evidence type="ECO:0000256" key="5">
    <source>
        <dbReference type="ARBA" id="ARBA00023136"/>
    </source>
</evidence>
<organism evidence="7 8">
    <name type="scientific">Robiginitalea myxolifaciens</name>
    <dbReference type="NCBI Taxonomy" id="400055"/>
    <lineage>
        <taxon>Bacteria</taxon>
        <taxon>Pseudomonadati</taxon>
        <taxon>Bacteroidota</taxon>
        <taxon>Flavobacteriia</taxon>
        <taxon>Flavobacteriales</taxon>
        <taxon>Flavobacteriaceae</taxon>
        <taxon>Robiginitalea</taxon>
    </lineage>
</organism>
<dbReference type="GO" id="GO:0016020">
    <property type="term" value="C:membrane"/>
    <property type="evidence" value="ECO:0007669"/>
    <property type="project" value="UniProtKB-SubCell"/>
</dbReference>
<evidence type="ECO:0000256" key="4">
    <source>
        <dbReference type="ARBA" id="ARBA00022989"/>
    </source>
</evidence>
<keyword evidence="4 6" id="KW-1133">Transmembrane helix</keyword>
<dbReference type="Gene3D" id="1.20.1260.100">
    <property type="entry name" value="TspO/MBR protein"/>
    <property type="match status" value="1"/>
</dbReference>
<comment type="subcellular location">
    <subcellularLocation>
        <location evidence="1">Membrane</location>
        <topology evidence="1">Multi-pass membrane protein</topology>
    </subcellularLocation>
</comment>
<dbReference type="InterPro" id="IPR038330">
    <property type="entry name" value="TspO/MBR-related_sf"/>
</dbReference>
<dbReference type="Pfam" id="PF03073">
    <property type="entry name" value="TspO_MBR"/>
    <property type="match status" value="1"/>
</dbReference>
<feature type="transmembrane region" description="Helical" evidence="6">
    <location>
        <begin position="137"/>
        <end position="159"/>
    </location>
</feature>
<accession>A0A1I6G9S5</accession>
<dbReference type="Proteomes" id="UP000199534">
    <property type="component" value="Unassembled WGS sequence"/>
</dbReference>
<dbReference type="PANTHER" id="PTHR10057">
    <property type="entry name" value="PERIPHERAL-TYPE BENZODIAZEPINE RECEPTOR"/>
    <property type="match status" value="1"/>
</dbReference>
<dbReference type="OrthoDB" id="9795496at2"/>
<dbReference type="PIRSF" id="PIRSF005859">
    <property type="entry name" value="PBR"/>
    <property type="match status" value="1"/>
</dbReference>
<gene>
    <name evidence="7" type="ORF">SAMN04490243_1459</name>
</gene>
<sequence>MRTAQRTYTRIILAITICLLIGFLGAMATASSVSSWYTTLNKPFFTPPNWLFGPVWTLLYVMMGWAAGLIWSRGFHHLWVKSALYAFGIQLLLNGSWSIVFFGLRSPVWALVIIVLLAIMIIVTIRQFRVVNKTAAWLLAPYLAWVAFASALNLAIVLLN</sequence>
<dbReference type="InterPro" id="IPR004307">
    <property type="entry name" value="TspO_MBR"/>
</dbReference>
<dbReference type="RefSeq" id="WP_092981843.1">
    <property type="nucleotide sequence ID" value="NZ_FOYQ01000001.1"/>
</dbReference>
<feature type="transmembrane region" description="Helical" evidence="6">
    <location>
        <begin position="12"/>
        <end position="30"/>
    </location>
</feature>
<feature type="transmembrane region" description="Helical" evidence="6">
    <location>
        <begin position="50"/>
        <end position="71"/>
    </location>
</feature>